<accession>A0ABV0F0Z5</accession>
<dbReference type="PROSITE" id="PS51186">
    <property type="entry name" value="GNAT"/>
    <property type="match status" value="1"/>
</dbReference>
<dbReference type="EMBL" id="MAEI02000001">
    <property type="protein sequence ID" value="MEO1780722.1"/>
    <property type="molecule type" value="Genomic_DNA"/>
</dbReference>
<evidence type="ECO:0000259" key="1">
    <source>
        <dbReference type="PROSITE" id="PS51186"/>
    </source>
</evidence>
<name>A0ABV0F0Z5_9ENTE</name>
<dbReference type="RefSeq" id="WP_161869009.1">
    <property type="nucleotide sequence ID" value="NZ_MAEI02000001.1"/>
</dbReference>
<dbReference type="PANTHER" id="PTHR43792:SF1">
    <property type="entry name" value="N-ACETYLTRANSFERASE DOMAIN-CONTAINING PROTEIN"/>
    <property type="match status" value="1"/>
</dbReference>
<feature type="domain" description="N-acetyltransferase" evidence="1">
    <location>
        <begin position="15"/>
        <end position="171"/>
    </location>
</feature>
<gene>
    <name evidence="2" type="ORF">BAU18_000273</name>
</gene>
<sequence length="198" mass="23704">MTKPKNTPRITTKRLILRKFTEVDLEDLFQILRDPNVNRFLPWFPLETLEEVKSFYQERYQKQYQQDWGYAYAICLKTDDSPIGYINVAMEEPYDFGYGLRQEFWHQGIVTEAAMALVEQLKADGLPYITATHDVLNPRSGSVMKQIGMTYCYSYEEQWQPKNLPVIFRLYQMNFYGNNGWIYDKYWQNSQNHFIEKV</sequence>
<reference evidence="2 3" key="2">
    <citation type="submission" date="2024-02" db="EMBL/GenBank/DDBJ databases">
        <title>The Genome Sequence of Enterococcus diestrammenae JM9A.</title>
        <authorList>
            <person name="Earl A."/>
            <person name="Manson A."/>
            <person name="Gilmore M."/>
            <person name="Sanders J."/>
            <person name="Shea T."/>
            <person name="Howe W."/>
            <person name="Livny J."/>
            <person name="Cuomo C."/>
            <person name="Neafsey D."/>
            <person name="Birren B."/>
        </authorList>
    </citation>
    <scope>NUCLEOTIDE SEQUENCE [LARGE SCALE GENOMIC DNA]</scope>
    <source>
        <strain evidence="2 3">JM9A</strain>
    </source>
</reference>
<protein>
    <recommendedName>
        <fullName evidence="1">N-acetyltransferase domain-containing protein</fullName>
    </recommendedName>
</protein>
<dbReference type="Proteomes" id="UP001429357">
    <property type="component" value="Unassembled WGS sequence"/>
</dbReference>
<dbReference type="SUPFAM" id="SSF55729">
    <property type="entry name" value="Acyl-CoA N-acyltransferases (Nat)"/>
    <property type="match status" value="1"/>
</dbReference>
<dbReference type="InterPro" id="IPR000182">
    <property type="entry name" value="GNAT_dom"/>
</dbReference>
<dbReference type="Pfam" id="PF13302">
    <property type="entry name" value="Acetyltransf_3"/>
    <property type="match status" value="1"/>
</dbReference>
<dbReference type="InterPro" id="IPR016181">
    <property type="entry name" value="Acyl_CoA_acyltransferase"/>
</dbReference>
<proteinExistence type="predicted"/>
<dbReference type="PANTHER" id="PTHR43792">
    <property type="entry name" value="GNAT FAMILY, PUTATIVE (AFU_ORTHOLOGUE AFUA_3G00765)-RELATED-RELATED"/>
    <property type="match status" value="1"/>
</dbReference>
<keyword evidence="3" id="KW-1185">Reference proteome</keyword>
<evidence type="ECO:0000313" key="2">
    <source>
        <dbReference type="EMBL" id="MEO1780722.1"/>
    </source>
</evidence>
<evidence type="ECO:0000313" key="3">
    <source>
        <dbReference type="Proteomes" id="UP001429357"/>
    </source>
</evidence>
<organism evidence="2 3">
    <name type="scientific">Enterococcus diestrammenae</name>
    <dbReference type="NCBI Taxonomy" id="1155073"/>
    <lineage>
        <taxon>Bacteria</taxon>
        <taxon>Bacillati</taxon>
        <taxon>Bacillota</taxon>
        <taxon>Bacilli</taxon>
        <taxon>Lactobacillales</taxon>
        <taxon>Enterococcaceae</taxon>
        <taxon>Enterococcus</taxon>
    </lineage>
</organism>
<dbReference type="Gene3D" id="3.40.630.30">
    <property type="match status" value="1"/>
</dbReference>
<reference evidence="3" key="1">
    <citation type="submission" date="2016-06" db="EMBL/GenBank/DDBJ databases">
        <title>Four novel species of enterococci isolated from chicken manure.</title>
        <authorList>
            <person name="Van Tyne D."/>
        </authorList>
    </citation>
    <scope>NUCLEOTIDE SEQUENCE [LARGE SCALE GENOMIC DNA]</scope>
    <source>
        <strain evidence="3">JM9A</strain>
    </source>
</reference>
<dbReference type="InterPro" id="IPR051531">
    <property type="entry name" value="N-acetyltransferase"/>
</dbReference>
<comment type="caution">
    <text evidence="2">The sequence shown here is derived from an EMBL/GenBank/DDBJ whole genome shotgun (WGS) entry which is preliminary data.</text>
</comment>